<evidence type="ECO:0000256" key="1">
    <source>
        <dbReference type="SAM" id="MobiDB-lite"/>
    </source>
</evidence>
<feature type="compositionally biased region" description="Polar residues" evidence="1">
    <location>
        <begin position="885"/>
        <end position="895"/>
    </location>
</feature>
<sequence length="1832" mass="203019">MTNMSPIFWRRESANGMGHLRKGPNGERRNQCEMEGPQGQGRATPEEIRFICPLFSHFNPFEGDVSLSHISHILPRHPLPFGTHFPVTLWLGLITQARGREQLPDQPSDQDHSNQPHQPGIQQLSSRTPTGGVPNPSCPLPSQIVIRRLPPFPSQSLPARVIGHSDLASGSGSKSPGTSIPTSQGDLRINSSSVAEDQHNKRIRIVLTAKQFGAVSRGICAATTLRRGSQQQRFGRRGPQAHRIVLTAKQFGAVSRGICNNTPVAKDQHNGMEQHDDDQFNENANQGDPPPSDQQDEWRAIGAQPAKPTKVLDAHGLLTSQTGVTPAVTKNLRSGLIAVRSARDQIERAASTLSARIVEARELMDDDYTRGEALEHAARMMAMERGLGEVTRIFERHFERGIAEAGAAPDERQDFFYDSIAAPLPAATKYLRLREHPTPAELLQIAAEHLGDLRAMRQTFEDEEREQNISRSSRSVDTEDSHPLGDIPRTMPRRSMQEWETSFREAFARQHDGQVGEQQQTINRVGRVATPVMPNMAALIQRRSNAPSVASARVNNPVKEWMAKNQGATNEPLVQAQQQPQTQQPLQIEQRRFERLKLNDQGPAFPRTVHHVHTRREEHPTRDRTRAQGAAPSQHHRPEAQAGTSTTFETVRLQPPTFSGKPEDWTTFWSYFQRAVDDKPIPGFEKQLHLLRCLKEGSPARRAVEVYPPSDGNYPVVVQLLKERFGDTNDLQRAIRAQLLHLPPANDNVPNLTAMFDEFERGVCQLEQLGANVDDESFGPLLEAKLPVRILTDLRIRESTLGTKWTVREFRKAVAAQIKCMRAAEPALAAMKAPERRQEQRSEAERPGRNAPTEEEFHRVFMVRENPPDQREHAAPDPRWEATAPSRSENTQPGSHSRKPEAINRSNNRRMEQLGNSCSLCGKTGHQPSRCHKYSSVQAKRRRLIEQRRCLRCLRPDHNTSHCTSGYKCRKCQRQDHHWLICEEGDKPPAPSRTGTEPEDRTMLVRDISPGGRHSPSTIHGTASPNGGPNKQLTGWWNETRALTAIGQQHPAHLMTCPIVVASNDGKTECRATLLLDPASHGDYADASLIKKLGIEKPGSETITIQVFGGKKVKVPSGRHKAKIKRVDGGWESIEVSEVPAICTPIKTEFIKSGGTPEQIQTTKDTVQPQLLLGIRRFWDFVRSFRKTDNGMYLIDTVFGTVLCGEQMQTPTGADPDASAFTIARCGGETEPKPSVKATDRISLNQSRGRQPKKKRTKGAKSFGREQKEAKNIKTAGDVPKKSKRRQCQRKVWTPTQQAPKKGARLPLLALAILMALLCPTGSWGCQPTPRAPFSEQAGPDMPTAMLPCHIQCTKRGVKTISRQRLEKVEICCPDGCWATMPTSTAVNYELPAEELIRGYTCSAFCWEQLANPTCNPRWASALLGFGAALMLALLGCCCSVISRFWSGATLFSRAIAWGVSYPIKFFNWATGRRLPQPTADRIESKMRKGAKVARAEVRELQRRLQLGRRARAMAQAWQHPDRGYGPRTGAAATTLVLLLLIISNTRATKPISVVVRSEDCLRSAEGLKCAETAATMLTLLPSELRNGESIPELIALNHQPGHSFTAKEMRGEITPAQSTTNGSTKWQTGKNHSLLGTASESRAGPGSVANFLATRVGKWDGTFAEGTKWGKKEPMRDGRAPRARESHSRVPEIRFICPLFSHFNPFEGDVSLSHISHILPRHPLPFGTHFPVTLWLGLITQARGREQLPDQPSDQDHSNQPHQPGIQQLSSRTPTGGVPNPSCPLPSQIVIRRLPPFPSQSLPARVIGHSDLASGSGSKSPGTSIPTSVKS</sequence>
<name>A0ABD2KBX3_9BILA</name>
<feature type="compositionally biased region" description="Basic and acidic residues" evidence="1">
    <location>
        <begin position="1229"/>
        <end position="1240"/>
    </location>
</feature>
<evidence type="ECO:0000313" key="3">
    <source>
        <dbReference type="Proteomes" id="UP001620626"/>
    </source>
</evidence>
<proteinExistence type="predicted"/>
<feature type="compositionally biased region" description="Basic and acidic residues" evidence="1">
    <location>
        <begin position="102"/>
        <end position="114"/>
    </location>
</feature>
<dbReference type="Pfam" id="PF03564">
    <property type="entry name" value="DUF1759"/>
    <property type="match status" value="1"/>
</dbReference>
<feature type="region of interest" description="Disordered" evidence="1">
    <location>
        <begin position="164"/>
        <end position="197"/>
    </location>
</feature>
<feature type="region of interest" description="Disordered" evidence="1">
    <location>
        <begin position="16"/>
        <end position="43"/>
    </location>
</feature>
<evidence type="ECO:0008006" key="4">
    <source>
        <dbReference type="Google" id="ProtNLM"/>
    </source>
</evidence>
<feature type="compositionally biased region" description="Basic and acidic residues" evidence="1">
    <location>
        <begin position="266"/>
        <end position="278"/>
    </location>
</feature>
<comment type="caution">
    <text evidence="2">The sequence shown here is derived from an EMBL/GenBank/DDBJ whole genome shotgun (WGS) entry which is preliminary data.</text>
</comment>
<feature type="compositionally biased region" description="Basic and acidic residues" evidence="1">
    <location>
        <begin position="1748"/>
        <end position="1760"/>
    </location>
</feature>
<feature type="compositionally biased region" description="Basic and acidic residues" evidence="1">
    <location>
        <begin position="474"/>
        <end position="483"/>
    </location>
</feature>
<dbReference type="InterPro" id="IPR005312">
    <property type="entry name" value="DUF1759"/>
</dbReference>
<feature type="region of interest" description="Disordered" evidence="1">
    <location>
        <begin position="1666"/>
        <end position="1686"/>
    </location>
</feature>
<feature type="compositionally biased region" description="Basic and acidic residues" evidence="1">
    <location>
        <begin position="833"/>
        <end position="848"/>
    </location>
</feature>
<feature type="region of interest" description="Disordered" evidence="1">
    <location>
        <begin position="602"/>
        <end position="647"/>
    </location>
</feature>
<dbReference type="PANTHER" id="PTHR47331:SF5">
    <property type="entry name" value="RIBONUCLEASE H"/>
    <property type="match status" value="1"/>
</dbReference>
<feature type="region of interest" description="Disordered" evidence="1">
    <location>
        <begin position="102"/>
        <end position="142"/>
    </location>
</feature>
<feature type="region of interest" description="Disordered" evidence="1">
    <location>
        <begin position="262"/>
        <end position="296"/>
    </location>
</feature>
<dbReference type="Proteomes" id="UP001620626">
    <property type="component" value="Unassembled WGS sequence"/>
</dbReference>
<feature type="compositionally biased region" description="Basic and acidic residues" evidence="1">
    <location>
        <begin position="1669"/>
        <end position="1686"/>
    </location>
</feature>
<feature type="compositionally biased region" description="Basic and acidic residues" evidence="1">
    <location>
        <begin position="615"/>
        <end position="626"/>
    </location>
</feature>
<feature type="region of interest" description="Disordered" evidence="1">
    <location>
        <begin position="460"/>
        <end position="490"/>
    </location>
</feature>
<dbReference type="EMBL" id="JBICBT010000799">
    <property type="protein sequence ID" value="KAL3100178.1"/>
    <property type="molecule type" value="Genomic_DNA"/>
</dbReference>
<dbReference type="PANTHER" id="PTHR47331">
    <property type="entry name" value="PHD-TYPE DOMAIN-CONTAINING PROTEIN"/>
    <property type="match status" value="1"/>
</dbReference>
<evidence type="ECO:0000313" key="2">
    <source>
        <dbReference type="EMBL" id="KAL3100178.1"/>
    </source>
</evidence>
<feature type="compositionally biased region" description="Polar residues" evidence="1">
    <location>
        <begin position="168"/>
        <end position="195"/>
    </location>
</feature>
<protein>
    <recommendedName>
        <fullName evidence="4">CCHC-type domain-containing protein</fullName>
    </recommendedName>
</protein>
<feature type="compositionally biased region" description="Basic residues" evidence="1">
    <location>
        <begin position="1250"/>
        <end position="1259"/>
    </location>
</feature>
<accession>A0ABD2KBX3</accession>
<feature type="compositionally biased region" description="Polar residues" evidence="1">
    <location>
        <begin position="1015"/>
        <end position="1031"/>
    </location>
</feature>
<gene>
    <name evidence="2" type="ORF">niasHT_029908</name>
</gene>
<feature type="compositionally biased region" description="Polar residues" evidence="1">
    <location>
        <begin position="1814"/>
        <end position="1832"/>
    </location>
</feature>
<feature type="compositionally biased region" description="Basic and acidic residues" evidence="1">
    <location>
        <begin position="866"/>
        <end position="880"/>
    </location>
</feature>
<feature type="region of interest" description="Disordered" evidence="1">
    <location>
        <begin position="1229"/>
        <end position="1299"/>
    </location>
</feature>
<reference evidence="2 3" key="1">
    <citation type="submission" date="2024-10" db="EMBL/GenBank/DDBJ databases">
        <authorList>
            <person name="Kim D."/>
        </authorList>
    </citation>
    <scope>NUCLEOTIDE SEQUENCE [LARGE SCALE GENOMIC DNA]</scope>
    <source>
        <strain evidence="2">BH-2024</strain>
    </source>
</reference>
<feature type="region of interest" description="Disordered" evidence="1">
    <location>
        <begin position="828"/>
        <end position="906"/>
    </location>
</feature>
<keyword evidence="3" id="KW-1185">Reference proteome</keyword>
<feature type="compositionally biased region" description="Basic and acidic residues" evidence="1">
    <location>
        <begin position="1263"/>
        <end position="1272"/>
    </location>
</feature>
<organism evidence="2 3">
    <name type="scientific">Heterodera trifolii</name>
    <dbReference type="NCBI Taxonomy" id="157864"/>
    <lineage>
        <taxon>Eukaryota</taxon>
        <taxon>Metazoa</taxon>
        <taxon>Ecdysozoa</taxon>
        <taxon>Nematoda</taxon>
        <taxon>Chromadorea</taxon>
        <taxon>Rhabditida</taxon>
        <taxon>Tylenchina</taxon>
        <taxon>Tylenchomorpha</taxon>
        <taxon>Tylenchoidea</taxon>
        <taxon>Heteroderidae</taxon>
        <taxon>Heteroderinae</taxon>
        <taxon>Heterodera</taxon>
    </lineage>
</organism>
<feature type="compositionally biased region" description="Polar residues" evidence="1">
    <location>
        <begin position="115"/>
        <end position="129"/>
    </location>
</feature>
<feature type="compositionally biased region" description="Polar residues" evidence="1">
    <location>
        <begin position="1761"/>
        <end position="1775"/>
    </location>
</feature>
<feature type="region of interest" description="Disordered" evidence="1">
    <location>
        <begin position="1748"/>
        <end position="1832"/>
    </location>
</feature>
<feature type="region of interest" description="Disordered" evidence="1">
    <location>
        <begin position="1009"/>
        <end position="1031"/>
    </location>
</feature>